<keyword evidence="2" id="KW-1185">Reference proteome</keyword>
<evidence type="ECO:0000313" key="2">
    <source>
        <dbReference type="Proteomes" id="UP001280121"/>
    </source>
</evidence>
<accession>A0AAD9XHH9</accession>
<dbReference type="AlphaFoldDB" id="A0AAD9XHH9"/>
<organism evidence="1 2">
    <name type="scientific">Dipteronia dyeriana</name>
    <dbReference type="NCBI Taxonomy" id="168575"/>
    <lineage>
        <taxon>Eukaryota</taxon>
        <taxon>Viridiplantae</taxon>
        <taxon>Streptophyta</taxon>
        <taxon>Embryophyta</taxon>
        <taxon>Tracheophyta</taxon>
        <taxon>Spermatophyta</taxon>
        <taxon>Magnoliopsida</taxon>
        <taxon>eudicotyledons</taxon>
        <taxon>Gunneridae</taxon>
        <taxon>Pentapetalae</taxon>
        <taxon>rosids</taxon>
        <taxon>malvids</taxon>
        <taxon>Sapindales</taxon>
        <taxon>Sapindaceae</taxon>
        <taxon>Hippocastanoideae</taxon>
        <taxon>Acereae</taxon>
        <taxon>Dipteronia</taxon>
    </lineage>
</organism>
<dbReference type="Proteomes" id="UP001280121">
    <property type="component" value="Unassembled WGS sequence"/>
</dbReference>
<proteinExistence type="predicted"/>
<dbReference type="EMBL" id="JANJYI010000002">
    <property type="protein sequence ID" value="KAK2659433.1"/>
    <property type="molecule type" value="Genomic_DNA"/>
</dbReference>
<comment type="caution">
    <text evidence="1">The sequence shown here is derived from an EMBL/GenBank/DDBJ whole genome shotgun (WGS) entry which is preliminary data.</text>
</comment>
<sequence length="73" mass="8301">MVVIQCLLHHYQNEGNPAGIAAKIQPSAIGKGRPYGTVVAFRHTLPRQWHPGPSSAFAELCMPKWRCSWWEMR</sequence>
<evidence type="ECO:0000313" key="1">
    <source>
        <dbReference type="EMBL" id="KAK2659433.1"/>
    </source>
</evidence>
<protein>
    <submittedName>
        <fullName evidence="1">Uncharacterized protein</fullName>
    </submittedName>
</protein>
<reference evidence="1" key="1">
    <citation type="journal article" date="2023" name="Plant J.">
        <title>Genome sequences and population genomics provide insights into the demographic history, inbreeding, and mutation load of two 'living fossil' tree species of Dipteronia.</title>
        <authorList>
            <person name="Feng Y."/>
            <person name="Comes H.P."/>
            <person name="Chen J."/>
            <person name="Zhu S."/>
            <person name="Lu R."/>
            <person name="Zhang X."/>
            <person name="Li P."/>
            <person name="Qiu J."/>
            <person name="Olsen K.M."/>
            <person name="Qiu Y."/>
        </authorList>
    </citation>
    <scope>NUCLEOTIDE SEQUENCE</scope>
    <source>
        <strain evidence="1">KIB01</strain>
    </source>
</reference>
<gene>
    <name evidence="1" type="ORF">Ddye_005966</name>
</gene>
<name>A0AAD9XHH9_9ROSI</name>